<feature type="compositionally biased region" description="Acidic residues" evidence="1">
    <location>
        <begin position="419"/>
        <end position="441"/>
    </location>
</feature>
<feature type="compositionally biased region" description="Basic residues" evidence="1">
    <location>
        <begin position="779"/>
        <end position="831"/>
    </location>
</feature>
<feature type="compositionally biased region" description="Acidic residues" evidence="1">
    <location>
        <begin position="471"/>
        <end position="485"/>
    </location>
</feature>
<reference evidence="3" key="1">
    <citation type="submission" date="2015-07" db="EMBL/GenBank/DDBJ databases">
        <title>MeaNS - Measles Nucleotide Surveillance Program.</title>
        <authorList>
            <person name="Tran T."/>
            <person name="Druce J."/>
        </authorList>
    </citation>
    <scope>NUCLEOTIDE SEQUENCE</scope>
    <source>
        <strain evidence="3">UCB-OBI-ISO-001</strain>
        <tissue evidence="3">Gonad</tissue>
    </source>
</reference>
<feature type="region of interest" description="Disordered" evidence="1">
    <location>
        <begin position="294"/>
        <end position="853"/>
    </location>
</feature>
<gene>
    <name evidence="3" type="ORF">OCBIM_22003213mg</name>
</gene>
<feature type="compositionally biased region" description="Basic and acidic residues" evidence="1">
    <location>
        <begin position="762"/>
        <end position="775"/>
    </location>
</feature>
<feature type="compositionally biased region" description="Acidic residues" evidence="1">
    <location>
        <begin position="308"/>
        <end position="318"/>
    </location>
</feature>
<organism evidence="3">
    <name type="scientific">Octopus bimaculoides</name>
    <name type="common">California two-spotted octopus</name>
    <dbReference type="NCBI Taxonomy" id="37653"/>
    <lineage>
        <taxon>Eukaryota</taxon>
        <taxon>Metazoa</taxon>
        <taxon>Spiralia</taxon>
        <taxon>Lophotrochozoa</taxon>
        <taxon>Mollusca</taxon>
        <taxon>Cephalopoda</taxon>
        <taxon>Coleoidea</taxon>
        <taxon>Octopodiformes</taxon>
        <taxon>Octopoda</taxon>
        <taxon>Incirrata</taxon>
        <taxon>Octopodidae</taxon>
        <taxon>Octopus</taxon>
    </lineage>
</organism>
<proteinExistence type="predicted"/>
<protein>
    <submittedName>
        <fullName evidence="3">Uncharacterized protein</fullName>
    </submittedName>
</protein>
<evidence type="ECO:0000313" key="3">
    <source>
        <dbReference type="EMBL" id="KOF70260.1"/>
    </source>
</evidence>
<dbReference type="OrthoDB" id="10490114at2759"/>
<name>A0A0L8G0Z6_OCTBM</name>
<evidence type="ECO:0000256" key="1">
    <source>
        <dbReference type="SAM" id="MobiDB-lite"/>
    </source>
</evidence>
<feature type="compositionally biased region" description="Acidic residues" evidence="1">
    <location>
        <begin position="496"/>
        <end position="524"/>
    </location>
</feature>
<feature type="region of interest" description="Disordered" evidence="1">
    <location>
        <begin position="34"/>
        <end position="54"/>
    </location>
</feature>
<feature type="compositionally biased region" description="Basic residues" evidence="1">
    <location>
        <begin position="571"/>
        <end position="607"/>
    </location>
</feature>
<dbReference type="AlphaFoldDB" id="A0A0L8G0Z6"/>
<dbReference type="EMBL" id="KQ424906">
    <property type="protein sequence ID" value="KOF70260.1"/>
    <property type="molecule type" value="Genomic_DNA"/>
</dbReference>
<sequence length="992" mass="109953">MVTTSKVILLSAFLLSVVTQLWCAPIPIITIGNQQHADETDSSSSAEIPENDKYNMGHPRVPTSHFFNDLETKATVTNEVSYEPHRGQMFTPNVGSSHWTNDYKLGMRTMNKLFEEGERFDQKINYLIEKKNAYLNGKNSFKVFMIKDIGPDSNLVSNIDTHERLDSEQNVKNITDNGKILTERIFSLPFKSDITKSFDNIGPGNIFHMSQALDNGNKVLKGLLDEIKYGNILSKADPIGVEDPYRDTVLETPIPKRTRTNTVHSNGMKRHSDNFIDINVKDIGNMRESRGQSKFLIDDSDLSQGFGNDEDGGEDSEDADSKASQSGADASSEAGSKIVSAEATKEEENEDDDEDGGEEESEESSEKEEETEKKVAENAKESGEEESDEESEEDEEEEEDEDDPMQMKLGEPELGMGVVDEEGEDNSSDGDDEDDDDDDDNGGGNGNDNCFNGNCKDGFNGNKNEDTGGSDSDDDDDDDDDDDENGNGNGDNGAGEIDDDNGDDEEEDENEQEEDQEDEEEEEGGAMSKSKVRKNATTVNIRLGNNGKHGKKSASAKSTNEEDGKDGEKSHRVHKVRIKAKLNGHNGKAGKSKSKHKKIKVAVKIKNSKGTNGKEAEESEENEEEGEGEEEEESEESSNGGEDNGDDENGDDDNNDDEDDDSDEENGDEGENGDEENGDDENGEEGDNGEDDDSDDEDDDDEEEDEGEDGDNDNGDDKCKTIKIKSGTKLICVSDGDISLPTVSDRDEDDNDNGGEKLSMVDPKKHIEKGKEKKGTWFARKKTKSKAQKKKLLATIKVRHVKKGNKHHISIKPKAPKTKAHGKKHNRKHGVHLNITTKRSKKEDESNEMDEKFSQVDKDLNEIMKPLFMTNITITNSSAGFTNALANDESNESESAESTKKDYSKPQSTKSPSLTSYKIAGDKPPLKITMNISRQIHSSTQEEREGIEKEFNPTEIDSFIKQLKSVYDDDDDFIMFLLKLLKKELKSRFSKN</sequence>
<feature type="compositionally biased region" description="Acidic residues" evidence="1">
    <location>
        <begin position="643"/>
        <end position="714"/>
    </location>
</feature>
<dbReference type="OMA" id="NFARHRI"/>
<keyword evidence="2" id="KW-0732">Signal</keyword>
<evidence type="ECO:0000256" key="2">
    <source>
        <dbReference type="SAM" id="SignalP"/>
    </source>
</evidence>
<feature type="compositionally biased region" description="Acidic residues" evidence="1">
    <location>
        <begin position="345"/>
        <end position="369"/>
    </location>
</feature>
<feature type="signal peptide" evidence="2">
    <location>
        <begin position="1"/>
        <end position="23"/>
    </location>
</feature>
<accession>A0A0L8G0Z6</accession>
<feature type="compositionally biased region" description="Acidic residues" evidence="1">
    <location>
        <begin position="617"/>
        <end position="636"/>
    </location>
</feature>
<feature type="compositionally biased region" description="Basic and acidic residues" evidence="1">
    <location>
        <begin position="841"/>
        <end position="853"/>
    </location>
</feature>
<feature type="region of interest" description="Disordered" evidence="1">
    <location>
        <begin position="887"/>
        <end position="921"/>
    </location>
</feature>
<feature type="chain" id="PRO_5005582669" evidence="2">
    <location>
        <begin position="24"/>
        <end position="992"/>
    </location>
</feature>
<feature type="compositionally biased region" description="Acidic residues" evidence="1">
    <location>
        <begin position="383"/>
        <end position="404"/>
    </location>
</feature>
<feature type="compositionally biased region" description="Basic and acidic residues" evidence="1">
    <location>
        <begin position="370"/>
        <end position="382"/>
    </location>
</feature>
<feature type="compositionally biased region" description="Polar residues" evidence="1">
    <location>
        <begin position="905"/>
        <end position="916"/>
    </location>
</feature>
<dbReference type="STRING" id="37653.A0A0L8G0Z6"/>
<dbReference type="KEGG" id="obi:106880083"/>
<feature type="compositionally biased region" description="Basic and acidic residues" evidence="1">
    <location>
        <begin position="559"/>
        <end position="570"/>
    </location>
</feature>